<dbReference type="SMART" id="SM00073">
    <property type="entry name" value="HPT"/>
    <property type="match status" value="1"/>
</dbReference>
<evidence type="ECO:0000313" key="4">
    <source>
        <dbReference type="Proteomes" id="UP000011724"/>
    </source>
</evidence>
<reference evidence="4" key="2">
    <citation type="journal article" date="2013" name="Stand. Genomic Sci.">
        <title>Complete genome sequence of Desulfocapsa sulfexigens, a marine deltaproteobacterium specialized in disproportionating inorganic sulfur compounds.</title>
        <authorList>
            <person name="Finster K.W."/>
            <person name="Kjeldsen K.U."/>
            <person name="Kube M."/>
            <person name="Reinhardt R."/>
            <person name="Mussmann M."/>
            <person name="Amann R."/>
            <person name="Schreiber L."/>
        </authorList>
    </citation>
    <scope>NUCLEOTIDE SEQUENCE [LARGE SCALE GENOMIC DNA]</scope>
    <source>
        <strain evidence="4">DSM 10523 / SB164P1</strain>
    </source>
</reference>
<reference evidence="3 4" key="1">
    <citation type="journal article" date="2013" name="PLoS ONE">
        <title>The first genomic and proteomic characterization of a deep-sea sulfate reducer: insights into the piezophilic lifestyle of Desulfovibrio piezophilus.</title>
        <authorList>
            <person name="Pradel N."/>
            <person name="Ji B."/>
            <person name="Gimenez G."/>
            <person name="Talla E."/>
            <person name="Lenoble P."/>
            <person name="Garel M."/>
            <person name="Tamburini C."/>
            <person name="Fourquet P."/>
            <person name="Lebrun R."/>
            <person name="Bertin P."/>
            <person name="Denis Y."/>
            <person name="Pophillat M."/>
            <person name="Barbe V."/>
            <person name="Ollivier B."/>
            <person name="Dolla A."/>
        </authorList>
    </citation>
    <scope>NUCLEOTIDE SEQUENCE [LARGE SCALE GENOMIC DNA]</scope>
    <source>
        <strain evidence="4">DSM 10523 / SB164P1</strain>
    </source>
</reference>
<sequence>MTDSIFDSHQFLQSLAGDEELAHELLGAFMEDSPERKKALAQALDENDAEKASKLAHSLKGMCGVVRAKPLVDVALLMENSARENDLETTKTHFSEFTVKLDKAHEEMKTFSQG</sequence>
<dbReference type="Pfam" id="PF01627">
    <property type="entry name" value="Hpt"/>
    <property type="match status" value="1"/>
</dbReference>
<dbReference type="HOGENOM" id="CLU_162532_0_0_7"/>
<gene>
    <name evidence="3" type="ordered locus">BN4_12414</name>
</gene>
<evidence type="ECO:0000259" key="2">
    <source>
        <dbReference type="PROSITE" id="PS50894"/>
    </source>
</evidence>
<dbReference type="BioCyc" id="DPIE1322246:BN4_RS12120-MONOMER"/>
<accession>M1WRM3</accession>
<proteinExistence type="predicted"/>
<dbReference type="GO" id="GO:0004672">
    <property type="term" value="F:protein kinase activity"/>
    <property type="evidence" value="ECO:0007669"/>
    <property type="project" value="UniProtKB-ARBA"/>
</dbReference>
<dbReference type="InterPro" id="IPR036641">
    <property type="entry name" value="HPT_dom_sf"/>
</dbReference>
<dbReference type="Gene3D" id="1.20.120.160">
    <property type="entry name" value="HPT domain"/>
    <property type="match status" value="1"/>
</dbReference>
<dbReference type="SUPFAM" id="SSF47226">
    <property type="entry name" value="Histidine-containing phosphotransfer domain, HPT domain"/>
    <property type="match status" value="1"/>
</dbReference>
<dbReference type="PROSITE" id="PS50894">
    <property type="entry name" value="HPT"/>
    <property type="match status" value="1"/>
</dbReference>
<protein>
    <submittedName>
        <fullName evidence="3">Hpt protein</fullName>
    </submittedName>
</protein>
<feature type="domain" description="HPt" evidence="2">
    <location>
        <begin position="18"/>
        <end position="114"/>
    </location>
</feature>
<keyword evidence="4" id="KW-1185">Reference proteome</keyword>
<dbReference type="STRING" id="1322246.BN4_12414"/>
<feature type="modified residue" description="Phosphohistidine" evidence="1">
    <location>
        <position position="57"/>
    </location>
</feature>
<dbReference type="RefSeq" id="WP_015415692.1">
    <property type="nucleotide sequence ID" value="NC_020409.1"/>
</dbReference>
<dbReference type="EMBL" id="FO203427">
    <property type="protein sequence ID" value="CCH49649.1"/>
    <property type="molecule type" value="Genomic_DNA"/>
</dbReference>
<dbReference type="AlphaFoldDB" id="M1WRM3"/>
<dbReference type="KEGG" id="dpi:BN4_12414"/>
<dbReference type="eggNOG" id="COG2198">
    <property type="taxonomic scope" value="Bacteria"/>
</dbReference>
<dbReference type="GO" id="GO:0000160">
    <property type="term" value="P:phosphorelay signal transduction system"/>
    <property type="evidence" value="ECO:0007669"/>
    <property type="project" value="InterPro"/>
</dbReference>
<evidence type="ECO:0000313" key="3">
    <source>
        <dbReference type="EMBL" id="CCH49649.1"/>
    </source>
</evidence>
<dbReference type="Proteomes" id="UP000011724">
    <property type="component" value="Chromosome"/>
</dbReference>
<keyword evidence="1" id="KW-0597">Phosphoprotein</keyword>
<dbReference type="CDD" id="cd00088">
    <property type="entry name" value="HPT"/>
    <property type="match status" value="1"/>
</dbReference>
<evidence type="ECO:0000256" key="1">
    <source>
        <dbReference type="PROSITE-ProRule" id="PRU00110"/>
    </source>
</evidence>
<name>M1WRM3_PSEP2</name>
<dbReference type="PATRIC" id="fig|879567.3.peg.2578"/>
<organism evidence="3 4">
    <name type="scientific">Pseudodesulfovibrio piezophilus (strain DSM 21447 / JCM 15486 / C1TLV30)</name>
    <name type="common">Desulfovibrio piezophilus</name>
    <dbReference type="NCBI Taxonomy" id="1322246"/>
    <lineage>
        <taxon>Bacteria</taxon>
        <taxon>Pseudomonadati</taxon>
        <taxon>Thermodesulfobacteriota</taxon>
        <taxon>Desulfovibrionia</taxon>
        <taxon>Desulfovibrionales</taxon>
        <taxon>Desulfovibrionaceae</taxon>
    </lineage>
</organism>
<dbReference type="InterPro" id="IPR008207">
    <property type="entry name" value="Sig_transdc_His_kin_Hpt_dom"/>
</dbReference>